<organism evidence="1 2">
    <name type="scientific">Metabacillus hrfriensis</name>
    <dbReference type="NCBI Taxonomy" id="3048891"/>
    <lineage>
        <taxon>Bacteria</taxon>
        <taxon>Bacillati</taxon>
        <taxon>Bacillota</taxon>
        <taxon>Bacilli</taxon>
        <taxon>Bacillales</taxon>
        <taxon>Bacillaceae</taxon>
        <taxon>Metabacillus</taxon>
    </lineage>
</organism>
<reference evidence="2" key="1">
    <citation type="journal article" date="2025" name="Aquaculture">
        <title>Assessment of the bioflocculant production and safety properties of Metabacillus hrfriensis sp. nov. based on phenotypic and whole-genome sequencing analysis.</title>
        <authorList>
            <person name="Zhang R."/>
            <person name="Zhao Z."/>
            <person name="Luo L."/>
            <person name="Wang S."/>
            <person name="Guo K."/>
            <person name="Xu W."/>
        </authorList>
    </citation>
    <scope>NUCLEOTIDE SEQUENCE [LARGE SCALE GENOMIC DNA]</scope>
    <source>
        <strain evidence="2">CT-WN-B3</strain>
    </source>
</reference>
<gene>
    <name evidence="1" type="ORF">QLQ22_12935</name>
</gene>
<evidence type="ECO:0000313" key="1">
    <source>
        <dbReference type="EMBL" id="WHZ55635.1"/>
    </source>
</evidence>
<proteinExistence type="predicted"/>
<keyword evidence="2" id="KW-1185">Reference proteome</keyword>
<dbReference type="EMBL" id="CP126116">
    <property type="protein sequence ID" value="WHZ55635.1"/>
    <property type="molecule type" value="Genomic_DNA"/>
</dbReference>
<evidence type="ECO:0000313" key="2">
    <source>
        <dbReference type="Proteomes" id="UP001226091"/>
    </source>
</evidence>
<protein>
    <submittedName>
        <fullName evidence="1">Uncharacterized protein</fullName>
    </submittedName>
</protein>
<name>A0ACD4R5C9_9BACI</name>
<accession>A0ACD4R5C9</accession>
<dbReference type="Proteomes" id="UP001226091">
    <property type="component" value="Chromosome"/>
</dbReference>
<sequence length="106" mass="12164">MEKEQYLEWLNTLQVGDEVGVIEEIEGIGHTINYSNAKISKIKENRAFVLSTGTNFNTMGEYRYQEQSLGNIFQYKMIPLTEDIQKKSRFYHINKMIGLLTGGGPL</sequence>